<dbReference type="Pfam" id="PF13426">
    <property type="entry name" value="PAS_9"/>
    <property type="match status" value="2"/>
</dbReference>
<dbReference type="SMART" id="SM00283">
    <property type="entry name" value="MA"/>
    <property type="match status" value="1"/>
</dbReference>
<proteinExistence type="predicted"/>
<reference evidence="6 7" key="1">
    <citation type="submission" date="2018-05" db="EMBL/GenBank/DDBJ databases">
        <title>Acuticoccus sediminis sp. nov., isolated from deep-sea sediment of Indian Ocean.</title>
        <authorList>
            <person name="Liu X."/>
            <person name="Lai Q."/>
            <person name="Du Y."/>
            <person name="Sun F."/>
            <person name="Zhang X."/>
            <person name="Wang S."/>
            <person name="Shao Z."/>
        </authorList>
    </citation>
    <scope>NUCLEOTIDE SEQUENCE [LARGE SCALE GENOMIC DNA]</scope>
    <source>
        <strain evidence="6 7">PTG4-2</strain>
    </source>
</reference>
<dbReference type="InterPro" id="IPR000014">
    <property type="entry name" value="PAS"/>
</dbReference>
<dbReference type="Gene3D" id="3.30.450.20">
    <property type="entry name" value="PAS domain"/>
    <property type="match status" value="2"/>
</dbReference>
<dbReference type="CDD" id="cd00130">
    <property type="entry name" value="PAS"/>
    <property type="match status" value="2"/>
</dbReference>
<dbReference type="SUPFAM" id="SSF58104">
    <property type="entry name" value="Methyl-accepting chemotaxis protein (MCP) signaling domain"/>
    <property type="match status" value="1"/>
</dbReference>
<evidence type="ECO:0000259" key="3">
    <source>
        <dbReference type="PROSITE" id="PS50111"/>
    </source>
</evidence>
<feature type="domain" description="Methyl-accepting transducer" evidence="3">
    <location>
        <begin position="259"/>
        <end position="481"/>
    </location>
</feature>
<sequence length="501" mass="53766">MSKGFFTQSLSSNGRRLLLDGLAGANVQLLLDASYRIIGSNENVTTLLGYSPIGKPFFDLFTPVGNNPGEIQKEMVGQVRRNHFAIRLGMMTHKNGDVRQVNIRWYGLEGNKDNAKHVVMATDMTAAYQAEAGRAARVDAITRSYAVIEFDQKGHIVDANDVFCKAMGYRRDDIIGKEHRIFAPSRIMSESEYSTFWRELAANKVQAGEFERVRKDGSSIFLEASYTPVVDLNGRVTKVVKIATDITEKVTLRTESAKVASEVDSKLGEIVNAVSSANDRSASASSVATQTSQMVRQVADAVQDFEHTSRRIADAMVKSRTAVGHVNTQAQTADRHISELSEAASSMTSIVEIISKVAGQINLLALNATIEAARAGEAGKGFAVVAAEVKSLADQVEKSTNQIGSDIDRVQNVAGDVVSVLKGISSAIREVEESVTVAGSAVEEQSSAAREIAAGMNQAAQSVHGITDDLSQISAAVASANGFARDGSNMYRSMKPSSAVH</sequence>
<name>A0A8B2NLU7_9HYPH</name>
<dbReference type="SMART" id="SM00086">
    <property type="entry name" value="PAC"/>
    <property type="match status" value="2"/>
</dbReference>
<feature type="domain" description="PAS" evidence="4">
    <location>
        <begin position="147"/>
        <end position="185"/>
    </location>
</feature>
<dbReference type="AlphaFoldDB" id="A0A8B2NLU7"/>
<dbReference type="InterPro" id="IPR004089">
    <property type="entry name" value="MCPsignal_dom"/>
</dbReference>
<dbReference type="Proteomes" id="UP000249590">
    <property type="component" value="Unassembled WGS sequence"/>
</dbReference>
<gene>
    <name evidence="6" type="ORF">DLJ53_14995</name>
</gene>
<dbReference type="PROSITE" id="PS50111">
    <property type="entry name" value="CHEMOTAXIS_TRANSDUC_2"/>
    <property type="match status" value="1"/>
</dbReference>
<dbReference type="RefSeq" id="WP_111346625.1">
    <property type="nucleotide sequence ID" value="NZ_JAIWKD010000008.1"/>
</dbReference>
<keyword evidence="7" id="KW-1185">Reference proteome</keyword>
<feature type="domain" description="PAC" evidence="5">
    <location>
        <begin position="206"/>
        <end position="258"/>
    </location>
</feature>
<dbReference type="PANTHER" id="PTHR32089:SF112">
    <property type="entry name" value="LYSOZYME-LIKE PROTEIN-RELATED"/>
    <property type="match status" value="1"/>
</dbReference>
<dbReference type="EMBL" id="QHHQ01000003">
    <property type="protein sequence ID" value="RAI00567.1"/>
    <property type="molecule type" value="Genomic_DNA"/>
</dbReference>
<keyword evidence="1 2" id="KW-0807">Transducer</keyword>
<dbReference type="PROSITE" id="PS50113">
    <property type="entry name" value="PAC"/>
    <property type="match status" value="1"/>
</dbReference>
<dbReference type="PANTHER" id="PTHR32089">
    <property type="entry name" value="METHYL-ACCEPTING CHEMOTAXIS PROTEIN MCPB"/>
    <property type="match status" value="1"/>
</dbReference>
<evidence type="ECO:0000256" key="2">
    <source>
        <dbReference type="PROSITE-ProRule" id="PRU00284"/>
    </source>
</evidence>
<evidence type="ECO:0000313" key="6">
    <source>
        <dbReference type="EMBL" id="RAI00567.1"/>
    </source>
</evidence>
<protein>
    <submittedName>
        <fullName evidence="6">Chemotaxis protein</fullName>
    </submittedName>
</protein>
<dbReference type="Gene3D" id="1.10.287.950">
    <property type="entry name" value="Methyl-accepting chemotaxis protein"/>
    <property type="match status" value="1"/>
</dbReference>
<dbReference type="SUPFAM" id="SSF55785">
    <property type="entry name" value="PYP-like sensor domain (PAS domain)"/>
    <property type="match status" value="2"/>
</dbReference>
<evidence type="ECO:0000256" key="1">
    <source>
        <dbReference type="ARBA" id="ARBA00023224"/>
    </source>
</evidence>
<dbReference type="InterPro" id="IPR000700">
    <property type="entry name" value="PAS-assoc_C"/>
</dbReference>
<evidence type="ECO:0000313" key="7">
    <source>
        <dbReference type="Proteomes" id="UP000249590"/>
    </source>
</evidence>
<dbReference type="NCBIfam" id="TIGR00229">
    <property type="entry name" value="sensory_box"/>
    <property type="match status" value="1"/>
</dbReference>
<accession>A0A8B2NLU7</accession>
<dbReference type="InterPro" id="IPR035965">
    <property type="entry name" value="PAS-like_dom_sf"/>
</dbReference>
<evidence type="ECO:0000259" key="5">
    <source>
        <dbReference type="PROSITE" id="PS50113"/>
    </source>
</evidence>
<dbReference type="Pfam" id="PF00015">
    <property type="entry name" value="MCPsignal"/>
    <property type="match status" value="1"/>
</dbReference>
<comment type="caution">
    <text evidence="6">The sequence shown here is derived from an EMBL/GenBank/DDBJ whole genome shotgun (WGS) entry which is preliminary data.</text>
</comment>
<dbReference type="PROSITE" id="PS50112">
    <property type="entry name" value="PAS"/>
    <property type="match status" value="1"/>
</dbReference>
<dbReference type="OrthoDB" id="9765776at2"/>
<dbReference type="InterPro" id="IPR001610">
    <property type="entry name" value="PAC"/>
</dbReference>
<evidence type="ECO:0000259" key="4">
    <source>
        <dbReference type="PROSITE" id="PS50112"/>
    </source>
</evidence>
<dbReference type="GO" id="GO:0007165">
    <property type="term" value="P:signal transduction"/>
    <property type="evidence" value="ECO:0007669"/>
    <property type="project" value="UniProtKB-KW"/>
</dbReference>
<organism evidence="6 7">
    <name type="scientific">Acuticoccus sediminis</name>
    <dbReference type="NCBI Taxonomy" id="2184697"/>
    <lineage>
        <taxon>Bacteria</taxon>
        <taxon>Pseudomonadati</taxon>
        <taxon>Pseudomonadota</taxon>
        <taxon>Alphaproteobacteria</taxon>
        <taxon>Hyphomicrobiales</taxon>
        <taxon>Amorphaceae</taxon>
        <taxon>Acuticoccus</taxon>
    </lineage>
</organism>
<dbReference type="GO" id="GO:0016020">
    <property type="term" value="C:membrane"/>
    <property type="evidence" value="ECO:0007669"/>
    <property type="project" value="InterPro"/>
</dbReference>